<keyword evidence="3 18" id="KW-1048">Host nucleus</keyword>
<comment type="function">
    <text evidence="19">E7 protein has both transforming and trans-activating activities.</text>
</comment>
<evidence type="ECO:0000313" key="20">
    <source>
        <dbReference type="EMBL" id="AUW64474.1"/>
    </source>
</evidence>
<evidence type="ECO:0000313" key="21">
    <source>
        <dbReference type="EMBL" id="AYA93753.1"/>
    </source>
</evidence>
<dbReference type="GO" id="GO:0042025">
    <property type="term" value="C:host cell nucleus"/>
    <property type="evidence" value="ECO:0007669"/>
    <property type="project" value="UniProtKB-SubCell"/>
</dbReference>
<evidence type="ECO:0000256" key="7">
    <source>
        <dbReference type="ARBA" id="ARBA00022771"/>
    </source>
</evidence>
<evidence type="ECO:0000256" key="3">
    <source>
        <dbReference type="ARBA" id="ARBA00022562"/>
    </source>
</evidence>
<dbReference type="EMBL" id="MH777213">
    <property type="protein sequence ID" value="AYA93753.1"/>
    <property type="molecule type" value="Genomic_DNA"/>
</dbReference>
<protein>
    <recommendedName>
        <fullName evidence="18 19">Protein E7</fullName>
    </recommendedName>
</protein>
<proteinExistence type="inferred from homology"/>
<feature type="short sequence motif" description="Nuclear export signal" evidence="18">
    <location>
        <begin position="68"/>
        <end position="76"/>
    </location>
</feature>
<dbReference type="EMBL" id="MG813996">
    <property type="protein sequence ID" value="AUW64474.1"/>
    <property type="molecule type" value="Genomic_DNA"/>
</dbReference>
<keyword evidence="9 18" id="KW-0862">Zinc</keyword>
<keyword evidence="6 18" id="KW-0479">Metal-binding</keyword>
<evidence type="ECO:0000256" key="10">
    <source>
        <dbReference type="ARBA" id="ARBA00023015"/>
    </source>
</evidence>
<evidence type="ECO:0000256" key="4">
    <source>
        <dbReference type="ARBA" id="ARBA00022581"/>
    </source>
</evidence>
<keyword evidence="1 18" id="KW-1121">Modulation of host cell cycle by virus</keyword>
<keyword evidence="2 18" id="KW-0244">Early protein</keyword>
<dbReference type="SMR" id="A0A2L0ARR3"/>
<accession>A0A2L0ARR3</accession>
<keyword evidence="13 18" id="KW-0804">Transcription</keyword>
<comment type="domain">
    <text evidence="18">The E7 terminal domain is an intrinsically disordered domain, whose flexibility and conformational transitions confer target adaptability to the oncoprotein. It allows adaptation to a variety of protein targets and exposes the PEST degradation sequence that regulates its turnover in the cell.</text>
</comment>
<evidence type="ECO:0000256" key="1">
    <source>
        <dbReference type="ARBA" id="ARBA00022504"/>
    </source>
</evidence>
<keyword evidence="11 18" id="KW-0238">DNA-binding</keyword>
<keyword evidence="5 18" id="KW-1090">Inhibition of host innate immune response by virus</keyword>
<dbReference type="GO" id="GO:0039645">
    <property type="term" value="P:symbiont-mediated perturbation of host cell cycle G1/S transition checkpoint"/>
    <property type="evidence" value="ECO:0007669"/>
    <property type="project" value="UniProtKB-UniRule"/>
</dbReference>
<dbReference type="SUPFAM" id="SSF161234">
    <property type="entry name" value="E7 C-terminal domain-like"/>
    <property type="match status" value="1"/>
</dbReference>
<keyword evidence="16 18" id="KW-0899">Viral immunoevasion</keyword>
<dbReference type="PIRSF" id="PIRSF003407">
    <property type="entry name" value="Papvi_E7"/>
    <property type="match status" value="1"/>
</dbReference>
<dbReference type="GO" id="GO:0052170">
    <property type="term" value="P:symbiont-mediated suppression of host innate immune response"/>
    <property type="evidence" value="ECO:0007669"/>
    <property type="project" value="UniProtKB-KW"/>
</dbReference>
<sequence>MRGNKPTIGDINLELSPLVLPANLLSDEVLPDEEAQQEEPVCPYRVVSDCGLCQKTIAVHVVATEVGIRTLEHLLCGDVEIVCPACIRARRHGGQRT</sequence>
<dbReference type="EMBL" id="LR862036">
    <property type="protein sequence ID" value="CAD1814240.1"/>
    <property type="molecule type" value="Genomic_DNA"/>
</dbReference>
<dbReference type="GO" id="GO:0039502">
    <property type="term" value="P:symbiont-mediated suppression of host type I interferon-mediated signaling pathway"/>
    <property type="evidence" value="ECO:0007669"/>
    <property type="project" value="UniProtKB-UniRule"/>
</dbReference>
<keyword evidence="12 18" id="KW-0010">Activator</keyword>
<evidence type="ECO:0000313" key="22">
    <source>
        <dbReference type="EMBL" id="CAD1814240.1"/>
    </source>
</evidence>
<keyword evidence="8 18" id="KW-1114">Inhibition of host interferon signaling pathway by virus</keyword>
<comment type="subcellular location">
    <subcellularLocation>
        <location evidence="18">Host cytoplasm</location>
    </subcellularLocation>
    <subcellularLocation>
        <location evidence="18">Host nucleus</location>
    </subcellularLocation>
    <text evidence="18">Predominantly found in the host nucleus.</text>
</comment>
<keyword evidence="4 18" id="KW-0945">Host-virus interaction</keyword>
<gene>
    <name evidence="18 20" type="primary">E7</name>
</gene>
<dbReference type="GO" id="GO:0006351">
    <property type="term" value="P:DNA-templated transcription"/>
    <property type="evidence" value="ECO:0007669"/>
    <property type="project" value="UniProtKB-UniRule"/>
</dbReference>
<evidence type="ECO:0000256" key="12">
    <source>
        <dbReference type="ARBA" id="ARBA00023159"/>
    </source>
</evidence>
<evidence type="ECO:0000256" key="16">
    <source>
        <dbReference type="ARBA" id="ARBA00023280"/>
    </source>
</evidence>
<keyword evidence="15" id="KW-0922">Interferon antiviral system evasion</keyword>
<evidence type="ECO:0000256" key="14">
    <source>
        <dbReference type="ARBA" id="ARBA00023200"/>
    </source>
</evidence>
<dbReference type="Pfam" id="PF00527">
    <property type="entry name" value="E7"/>
    <property type="match status" value="1"/>
</dbReference>
<evidence type="ECO:0000256" key="9">
    <source>
        <dbReference type="ARBA" id="ARBA00022833"/>
    </source>
</evidence>
<comment type="similarity">
    <text evidence="18 19">Belongs to the papillomaviridae E7 protein family.</text>
</comment>
<dbReference type="Gene3D" id="3.30.160.330">
    <property type="match status" value="1"/>
</dbReference>
<comment type="caution">
    <text evidence="18">Lacks conserved residue(s) required for the propagation of feature annotation.</text>
</comment>
<evidence type="ECO:0000256" key="17">
    <source>
        <dbReference type="ARBA" id="ARBA00023309"/>
    </source>
</evidence>
<comment type="subunit">
    <text evidence="18">Homodimer. Homooligomer. Interacts with host RB1; this interaction induces dissociation of RB1-E2F1 complex thereby disrupting RB1 activity. Interacts with host EP300; this interaction represses EP300 transcriptional activity. Interacts with protein E2; this interaction inhibits E7 oncogenic activity. Interacts with host TMEM173/STING; this interaction impairs the ability of TMEM173/STING to sense cytosolic DNA and promote the production of type I interferon (IFN-alpha and IFN-beta).</text>
</comment>
<evidence type="ECO:0000256" key="18">
    <source>
        <dbReference type="HAMAP-Rule" id="MF_04004"/>
    </source>
</evidence>
<evidence type="ECO:0000256" key="15">
    <source>
        <dbReference type="ARBA" id="ARBA00023258"/>
    </source>
</evidence>
<comment type="PTM">
    <text evidence="18">Highly phosphorylated.</text>
</comment>
<dbReference type="HAMAP" id="MF_04004">
    <property type="entry name" value="PPV_E7"/>
    <property type="match status" value="1"/>
</dbReference>
<reference evidence="22" key="3">
    <citation type="submission" date="2020-07" db="EMBL/GenBank/DDBJ databases">
        <authorList>
            <person name="Wienecke-Baldacchino K A."/>
        </authorList>
    </citation>
    <scope>NUCLEOTIDE SEQUENCE</scope>
    <source>
        <strain evidence="22">LNS7880814_HPV226</strain>
    </source>
</reference>
<evidence type="ECO:0000256" key="8">
    <source>
        <dbReference type="ARBA" id="ARBA00022830"/>
    </source>
</evidence>
<comment type="function">
    <text evidence="18">Plays a role in viral genome replication by driving entry of quiescent cells into the cell cycle. Stimulation of progression from G1 to S phase allows the virus to efficiently use the cellular DNA replicating machinery to achieve viral genome replication. E7 protein has both transforming and trans-activating activities. Induces the disassembly of the E2F1 transcription factor from RB1, with subsequent transcriptional activation of E2F1-regulated S-phase genes. Interferes with host histone deacetylation mediated by HDAC1 and HDAC2, leading to transcription activation. Plays also a role in the inhibition of both antiviral and antiproliferative functions of host interferon alpha. Interaction with host TMEM173/STING impairs the ability of TMEM173/STING to sense cytosolic DNA and promote the production of type I interferon (IFN-alpha and IFN-beta).</text>
</comment>
<evidence type="ECO:0000256" key="6">
    <source>
        <dbReference type="ARBA" id="ARBA00022723"/>
    </source>
</evidence>
<dbReference type="GO" id="GO:0030430">
    <property type="term" value="C:host cell cytoplasm"/>
    <property type="evidence" value="ECO:0007669"/>
    <property type="project" value="UniProtKB-SubCell"/>
</dbReference>
<keyword evidence="10 18" id="KW-0805">Transcription regulation</keyword>
<dbReference type="GO" id="GO:0019904">
    <property type="term" value="F:protein domain specific binding"/>
    <property type="evidence" value="ECO:0007669"/>
    <property type="project" value="UniProtKB-UniRule"/>
</dbReference>
<dbReference type="GO" id="GO:0008270">
    <property type="term" value="F:zinc ion binding"/>
    <property type="evidence" value="ECO:0007669"/>
    <property type="project" value="UniProtKB-KW"/>
</dbReference>
<dbReference type="GO" id="GO:0003677">
    <property type="term" value="F:DNA binding"/>
    <property type="evidence" value="ECO:0007669"/>
    <property type="project" value="UniProtKB-UniRule"/>
</dbReference>
<organism evidence="20">
    <name type="scientific">Human papillomavirus</name>
    <dbReference type="NCBI Taxonomy" id="10566"/>
    <lineage>
        <taxon>Viruses</taxon>
        <taxon>Monodnaviria</taxon>
        <taxon>Shotokuvirae</taxon>
        <taxon>Cossaviricota</taxon>
        <taxon>Papovaviricetes</taxon>
        <taxon>Zurhausenvirales</taxon>
        <taxon>Papillomaviridae</taxon>
    </lineage>
</organism>
<evidence type="ECO:0000256" key="2">
    <source>
        <dbReference type="ARBA" id="ARBA00022518"/>
    </source>
</evidence>
<name>A0A2L0ARR3_9PAPI</name>
<evidence type="ECO:0000256" key="5">
    <source>
        <dbReference type="ARBA" id="ARBA00022632"/>
    </source>
</evidence>
<reference evidence="21" key="2">
    <citation type="journal article" date="2018" name="Nat. Med.">
        <title>Expanded skin virome in DOCK8-deficient patients.</title>
        <authorList>
            <consortium name="NISC Comparative Sequencing Program"/>
            <person name="Tirosh O."/>
            <person name="Conlan S."/>
            <person name="Deming C."/>
            <person name="Lee-Lin S.Q."/>
            <person name="Huang X."/>
            <person name="Su H.C."/>
            <person name="Freeman A.F."/>
            <person name="Segre J.A."/>
            <person name="Kong H.H."/>
        </authorList>
    </citation>
    <scope>NUCLEOTIDE SEQUENCE</scope>
    <source>
        <strain evidence="21">HPV-mSK_068</strain>
    </source>
</reference>
<evidence type="ECO:0000256" key="11">
    <source>
        <dbReference type="ARBA" id="ARBA00023125"/>
    </source>
</evidence>
<keyword evidence="17 18" id="KW-1078">G1/S host cell cycle checkpoint dysregulation by virus</keyword>
<keyword evidence="14 18" id="KW-1035">Host cytoplasm</keyword>
<keyword evidence="7 18" id="KW-0863">Zinc-finger</keyword>
<feature type="zinc finger region" evidence="18">
    <location>
        <begin position="50"/>
        <end position="86"/>
    </location>
</feature>
<reference evidence="20" key="1">
    <citation type="journal article" date="2018" name="Genome Announc.">
        <title>Complete Genome Sequence of a Novel Human Gammapapillomavirus Isolated from a Cervical Swab in Luxembourg.</title>
        <authorList>
            <person name="Latsuzbaia A."/>
            <person name="Arbyn M."/>
            <person name="Dutta S."/>
            <person name="Fischer M."/>
            <person name="Gheit T."/>
            <person name="Tapp J."/>
            <person name="Tommasino M."/>
            <person name="Weyers S."/>
            <person name="Mossong J."/>
        </authorList>
    </citation>
    <scope>NUCLEOTIDE SEQUENCE</scope>
    <source>
        <strain evidence="20">16031680A</strain>
    </source>
</reference>
<evidence type="ECO:0000256" key="19">
    <source>
        <dbReference type="PIRNR" id="PIRNR003407"/>
    </source>
</evidence>
<evidence type="ECO:0000256" key="13">
    <source>
        <dbReference type="ARBA" id="ARBA00023163"/>
    </source>
</evidence>
<dbReference type="InterPro" id="IPR000148">
    <property type="entry name" value="Papilloma_E7"/>
</dbReference>
<dbReference type="GO" id="GO:0003700">
    <property type="term" value="F:DNA-binding transcription factor activity"/>
    <property type="evidence" value="ECO:0007669"/>
    <property type="project" value="UniProtKB-UniRule"/>
</dbReference>